<feature type="region of interest" description="Disordered" evidence="1">
    <location>
        <begin position="466"/>
        <end position="490"/>
    </location>
</feature>
<feature type="compositionally biased region" description="Polar residues" evidence="1">
    <location>
        <begin position="32"/>
        <end position="48"/>
    </location>
</feature>
<dbReference type="OrthoDB" id="3944879at2759"/>
<accession>A0A517LQ67</accession>
<evidence type="ECO:0000256" key="2">
    <source>
        <dbReference type="SAM" id="Phobius"/>
    </source>
</evidence>
<feature type="region of interest" description="Disordered" evidence="1">
    <location>
        <begin position="1"/>
        <end position="52"/>
    </location>
</feature>
<sequence length="514" mass="53283">MNPFQPIYQPGFPGNGFGSGGFGAGSGSGNPDTPQTFSPPLQTDTPVAQESQSLQTLLSMSMSMNPVPTNDPIPPLVGGSSSRDGFNVPASTSFLSVGAASATALPGGPSYIPGLQSLSPVSTLLNSASAPISTLYNSATGASGPSLSGATSILALSTATATDLSSTSASAAKAADGAEGLTSVTPAPVLKQQTIIGIAVGIVAWLLIVIAALSFCLWRKRKIGRGRVASSGDDSATLKPANMSHADIEGIMGMAPTRTLQSVSRASLLNHSAFLNHSILSTDNLTDPLRSQPAFLTRSISTIDNLTNPLGSHPVSRDGHQPIKSREEMPSLSLFEYENLGSRLSGPPQTPASVFPGAQRISHHSSVSDVSIEFPPKNQVLVKIRPLSSASDSGSCATPESIAALPPSLGKLNSWLEENRRRSRMTASSSGVGIGSDSRDAYTKTVGFKEEEIKQDEDTIGRIRADSGTLGASPVMSSRAGPASRPMSLASLKDVYRRSATLDRSLLESARIQE</sequence>
<evidence type="ECO:0000256" key="1">
    <source>
        <dbReference type="SAM" id="MobiDB-lite"/>
    </source>
</evidence>
<dbReference type="EMBL" id="CP042202">
    <property type="protein sequence ID" value="QDS77746.1"/>
    <property type="molecule type" value="Genomic_DNA"/>
</dbReference>
<evidence type="ECO:0000313" key="4">
    <source>
        <dbReference type="Proteomes" id="UP000316270"/>
    </source>
</evidence>
<keyword evidence="4" id="KW-1185">Reference proteome</keyword>
<organism evidence="3 4">
    <name type="scientific">Venturia effusa</name>
    <dbReference type="NCBI Taxonomy" id="50376"/>
    <lineage>
        <taxon>Eukaryota</taxon>
        <taxon>Fungi</taxon>
        <taxon>Dikarya</taxon>
        <taxon>Ascomycota</taxon>
        <taxon>Pezizomycotina</taxon>
        <taxon>Dothideomycetes</taxon>
        <taxon>Pleosporomycetidae</taxon>
        <taxon>Venturiales</taxon>
        <taxon>Venturiaceae</taxon>
        <taxon>Venturia</taxon>
    </lineage>
</organism>
<dbReference type="Proteomes" id="UP000316270">
    <property type="component" value="Chromosome 18"/>
</dbReference>
<evidence type="ECO:0000313" key="3">
    <source>
        <dbReference type="EMBL" id="QDS77746.1"/>
    </source>
</evidence>
<dbReference type="AlphaFoldDB" id="A0A517LQ67"/>
<protein>
    <submittedName>
        <fullName evidence="3">Uncharacterized protein</fullName>
    </submittedName>
</protein>
<proteinExistence type="predicted"/>
<keyword evidence="2" id="KW-0472">Membrane</keyword>
<feature type="compositionally biased region" description="Gly residues" evidence="1">
    <location>
        <begin position="13"/>
        <end position="28"/>
    </location>
</feature>
<keyword evidence="2" id="KW-1133">Transmembrane helix</keyword>
<feature type="transmembrane region" description="Helical" evidence="2">
    <location>
        <begin position="195"/>
        <end position="218"/>
    </location>
</feature>
<reference evidence="3 4" key="1">
    <citation type="submission" date="2019-07" db="EMBL/GenBank/DDBJ databases">
        <title>Finished genome of Venturia effusa.</title>
        <authorList>
            <person name="Young C.A."/>
            <person name="Cox M.P."/>
            <person name="Ganley A.R.D."/>
            <person name="David W.J."/>
        </authorList>
    </citation>
    <scope>NUCLEOTIDE SEQUENCE [LARGE SCALE GENOMIC DNA]</scope>
    <source>
        <strain evidence="4">albino</strain>
    </source>
</reference>
<keyword evidence="2" id="KW-0812">Transmembrane</keyword>
<name>A0A517LQ67_9PEZI</name>
<gene>
    <name evidence="3" type="ORF">FKW77_004699</name>
</gene>